<evidence type="ECO:0000313" key="1">
    <source>
        <dbReference type="EMBL" id="MBX44086.1"/>
    </source>
</evidence>
<sequence>MGIGQSNLVNLCLVCKYFPHVYVDIC</sequence>
<dbReference type="AlphaFoldDB" id="A0A2P2NNN3"/>
<protein>
    <submittedName>
        <fullName evidence="1">Uncharacterized protein</fullName>
    </submittedName>
</protein>
<accession>A0A2P2NNN3</accession>
<organism evidence="1">
    <name type="scientific">Rhizophora mucronata</name>
    <name type="common">Asiatic mangrove</name>
    <dbReference type="NCBI Taxonomy" id="61149"/>
    <lineage>
        <taxon>Eukaryota</taxon>
        <taxon>Viridiplantae</taxon>
        <taxon>Streptophyta</taxon>
        <taxon>Embryophyta</taxon>
        <taxon>Tracheophyta</taxon>
        <taxon>Spermatophyta</taxon>
        <taxon>Magnoliopsida</taxon>
        <taxon>eudicotyledons</taxon>
        <taxon>Gunneridae</taxon>
        <taxon>Pentapetalae</taxon>
        <taxon>rosids</taxon>
        <taxon>fabids</taxon>
        <taxon>Malpighiales</taxon>
        <taxon>Rhizophoraceae</taxon>
        <taxon>Rhizophora</taxon>
    </lineage>
</organism>
<reference evidence="1" key="1">
    <citation type="submission" date="2018-02" db="EMBL/GenBank/DDBJ databases">
        <title>Rhizophora mucronata_Transcriptome.</title>
        <authorList>
            <person name="Meera S.P."/>
            <person name="Sreeshan A."/>
            <person name="Augustine A."/>
        </authorList>
    </citation>
    <scope>NUCLEOTIDE SEQUENCE</scope>
    <source>
        <tissue evidence="1">Leaf</tissue>
    </source>
</reference>
<dbReference type="EMBL" id="GGEC01063602">
    <property type="protein sequence ID" value="MBX44086.1"/>
    <property type="molecule type" value="Transcribed_RNA"/>
</dbReference>
<proteinExistence type="predicted"/>
<name>A0A2P2NNN3_RHIMU</name>